<dbReference type="Pfam" id="PF02582">
    <property type="entry name" value="DUF155"/>
    <property type="match status" value="1"/>
</dbReference>
<gene>
    <name evidence="3" type="primary">MRX10</name>
    <name evidence="3" type="ORF">CAAN4_E07206</name>
</gene>
<feature type="domain" description="DUF155" evidence="2">
    <location>
        <begin position="152"/>
        <end position="340"/>
    </location>
</feature>
<dbReference type="Proteomes" id="UP001497600">
    <property type="component" value="Chromosome E"/>
</dbReference>
<dbReference type="EMBL" id="OZ004257">
    <property type="protein sequence ID" value="CAK7907821.1"/>
    <property type="molecule type" value="Genomic_DNA"/>
</dbReference>
<reference evidence="3 4" key="1">
    <citation type="submission" date="2024-01" db="EMBL/GenBank/DDBJ databases">
        <authorList>
            <consortium name="Genoscope - CEA"/>
            <person name="William W."/>
        </authorList>
    </citation>
    <scope>NUCLEOTIDE SEQUENCE [LARGE SCALE GENOMIC DNA]</scope>
    <source>
        <strain evidence="3 4">29B2s-10</strain>
    </source>
</reference>
<dbReference type="InterPro" id="IPR003734">
    <property type="entry name" value="DUF155"/>
</dbReference>
<evidence type="ECO:0000313" key="3">
    <source>
        <dbReference type="EMBL" id="CAK7907821.1"/>
    </source>
</evidence>
<comment type="similarity">
    <text evidence="1">Belongs to the RMD1/sif2 family.</text>
</comment>
<evidence type="ECO:0000313" key="4">
    <source>
        <dbReference type="Proteomes" id="UP001497600"/>
    </source>
</evidence>
<keyword evidence="4" id="KW-1185">Reference proteome</keyword>
<accession>A0ABP0EH80</accession>
<evidence type="ECO:0000259" key="2">
    <source>
        <dbReference type="Pfam" id="PF02582"/>
    </source>
</evidence>
<organism evidence="3 4">
    <name type="scientific">[Candida] anglica</name>
    <dbReference type="NCBI Taxonomy" id="148631"/>
    <lineage>
        <taxon>Eukaryota</taxon>
        <taxon>Fungi</taxon>
        <taxon>Dikarya</taxon>
        <taxon>Ascomycota</taxon>
        <taxon>Saccharomycotina</taxon>
        <taxon>Pichiomycetes</taxon>
        <taxon>Debaryomycetaceae</taxon>
        <taxon>Kurtzmaniella</taxon>
    </lineage>
</organism>
<proteinExistence type="inferred from homology"/>
<dbReference type="PANTHER" id="PTHR16255">
    <property type="entry name" value="REQUIRED FOR MEIOTIC NUCLEAR DIVISION PROTEIN 1 HOMOLOG"/>
    <property type="match status" value="1"/>
</dbReference>
<evidence type="ECO:0000256" key="1">
    <source>
        <dbReference type="ARBA" id="ARBA00008306"/>
    </source>
</evidence>
<protein>
    <submittedName>
        <fullName evidence="3">MIOREX complex component 10</fullName>
    </submittedName>
</protein>
<dbReference type="PANTHER" id="PTHR16255:SF1">
    <property type="entry name" value="REQUIRED FOR MEIOTIC NUCLEAR DIVISION PROTEIN 1 HOMOLOG"/>
    <property type="match status" value="1"/>
</dbReference>
<dbReference type="InterPro" id="IPR051624">
    <property type="entry name" value="RMD1/Sad1-interacting"/>
</dbReference>
<sequence>MNIILKAARPRRPVSLFERNIVHQFLSNSTLSQIRIPRHNLKKGLSKEIIGNENGGKASTFRRRGQDLNSSFDNVNHIRSLLNKTPKGIPHATEEEALAQYLSIVTTITISESINLLKVLELSPYPTSVLVPDEVVNVQFPGATKNEGICDVMVLSNGTIVGWGIDEKQLLEEFVPMIKDSIQEKYKYESEEMDWIELETKNDIKYDNDEHTNNKVQSYMEGEIMIIQGKSKNKKLLDKTAFAVGLSRSTRLAVLESALEEHILLTRADSENLSKGKKLLTTESDVLKLTGRLFLLRGKLNLYSELIETPDLYWAEPSLEKIYNSISRTLDISPRISILNRKLDYATEEQRALLSVLNEKKGTRLEWVIIILIMVEVCFETFHFYERYVEKHDDDH</sequence>
<name>A0ABP0EH80_9ASCO</name>